<evidence type="ECO:0000256" key="4">
    <source>
        <dbReference type="ARBA" id="ARBA00022452"/>
    </source>
</evidence>
<evidence type="ECO:0000256" key="3">
    <source>
        <dbReference type="ARBA" id="ARBA00022448"/>
    </source>
</evidence>
<dbReference type="Proteomes" id="UP000824259">
    <property type="component" value="Unassembled WGS sequence"/>
</dbReference>
<evidence type="ECO:0000256" key="6">
    <source>
        <dbReference type="ARBA" id="ARBA00023136"/>
    </source>
</evidence>
<dbReference type="PANTHER" id="PTHR30026:SF20">
    <property type="entry name" value="OUTER MEMBRANE PROTEIN TOLC"/>
    <property type="match status" value="1"/>
</dbReference>
<protein>
    <submittedName>
        <fullName evidence="8">TolC family protein</fullName>
    </submittedName>
</protein>
<dbReference type="AlphaFoldDB" id="A0A9D2RID8"/>
<comment type="similarity">
    <text evidence="2">Belongs to the outer membrane factor (OMF) (TC 1.B.17) family.</text>
</comment>
<keyword evidence="4" id="KW-1134">Transmembrane beta strand</keyword>
<dbReference type="Pfam" id="PF02321">
    <property type="entry name" value="OEP"/>
    <property type="match status" value="2"/>
</dbReference>
<accession>A0A9D2RID8</accession>
<dbReference type="Gene3D" id="1.20.1600.10">
    <property type="entry name" value="Outer membrane efflux proteins (OEP)"/>
    <property type="match status" value="1"/>
</dbReference>
<sequence length="480" mass="53430">MKRTLLTPLVSILWTLSPIALFAVPSQVRFGTDSIAAPEVLVSKVDSIALEVPTQETHSTPMSLDECMRYAVEHSPAVRRQDYTNRNYRQDYIESVAALVPSVSGAVGASTSFGRSVDPETNTYTDVSNFDNSYSISGQMPVFAGLTGINTLRAARVMRMQGVEELQLARDQVALKTMEAYFDVVYYTESLRLAREQLETSTAELTKSRKLFELGLKSAADVAEVESQCASDDYLVTQQENNLALAEIALAEVMNYPSDRPLQVDTGITVETPAGAAPFDEVLDYALENNPKAVAARHDVRHSRLQFSVAKGNLYPSIYVGGGYSTNFFMSLDNRSLYPTFSNQFRDNRGFYVSAQLNIPIFGGLARRTSMNRARNNWRIAEQNRTETLRALESEVAQAYQQMLGYGKEFVQASKKSHAAQLAYEAVAGKYDRGMVSALDLQTAANNLLEARSERLRARLQYILKTRLVAYYNGEPLIRQ</sequence>
<dbReference type="InterPro" id="IPR003423">
    <property type="entry name" value="OMP_efflux"/>
</dbReference>
<proteinExistence type="inferred from homology"/>
<reference evidence="8" key="2">
    <citation type="submission" date="2021-04" db="EMBL/GenBank/DDBJ databases">
        <authorList>
            <person name="Gilroy R."/>
        </authorList>
    </citation>
    <scope>NUCLEOTIDE SEQUENCE</scope>
    <source>
        <strain evidence="8">CHK169-11906</strain>
    </source>
</reference>
<dbReference type="GO" id="GO:1990281">
    <property type="term" value="C:efflux pump complex"/>
    <property type="evidence" value="ECO:0007669"/>
    <property type="project" value="TreeGrafter"/>
</dbReference>
<keyword evidence="5" id="KW-0812">Transmembrane</keyword>
<dbReference type="PANTHER" id="PTHR30026">
    <property type="entry name" value="OUTER MEMBRANE PROTEIN TOLC"/>
    <property type="match status" value="1"/>
</dbReference>
<dbReference type="GO" id="GO:0009279">
    <property type="term" value="C:cell outer membrane"/>
    <property type="evidence" value="ECO:0007669"/>
    <property type="project" value="UniProtKB-SubCell"/>
</dbReference>
<evidence type="ECO:0000313" key="8">
    <source>
        <dbReference type="EMBL" id="HJA99362.1"/>
    </source>
</evidence>
<name>A0A9D2RID8_9BACT</name>
<dbReference type="InterPro" id="IPR051906">
    <property type="entry name" value="TolC-like"/>
</dbReference>
<keyword evidence="6" id="KW-0472">Membrane</keyword>
<evidence type="ECO:0000256" key="1">
    <source>
        <dbReference type="ARBA" id="ARBA00004442"/>
    </source>
</evidence>
<reference evidence="8" key="1">
    <citation type="journal article" date="2021" name="PeerJ">
        <title>Extensive microbial diversity within the chicken gut microbiome revealed by metagenomics and culture.</title>
        <authorList>
            <person name="Gilroy R."/>
            <person name="Ravi A."/>
            <person name="Getino M."/>
            <person name="Pursley I."/>
            <person name="Horton D.L."/>
            <person name="Alikhan N.F."/>
            <person name="Baker D."/>
            <person name="Gharbi K."/>
            <person name="Hall N."/>
            <person name="Watson M."/>
            <person name="Adriaenssens E.M."/>
            <person name="Foster-Nyarko E."/>
            <person name="Jarju S."/>
            <person name="Secka A."/>
            <person name="Antonio M."/>
            <person name="Oren A."/>
            <person name="Chaudhuri R.R."/>
            <person name="La Ragione R."/>
            <person name="Hildebrand F."/>
            <person name="Pallen M.J."/>
        </authorList>
    </citation>
    <scope>NUCLEOTIDE SEQUENCE</scope>
    <source>
        <strain evidence="8">CHK169-11906</strain>
    </source>
</reference>
<organism evidence="8 9">
    <name type="scientific">Candidatus Alistipes avicola</name>
    <dbReference type="NCBI Taxonomy" id="2838432"/>
    <lineage>
        <taxon>Bacteria</taxon>
        <taxon>Pseudomonadati</taxon>
        <taxon>Bacteroidota</taxon>
        <taxon>Bacteroidia</taxon>
        <taxon>Bacteroidales</taxon>
        <taxon>Rikenellaceae</taxon>
        <taxon>Alistipes</taxon>
    </lineage>
</organism>
<evidence type="ECO:0000256" key="5">
    <source>
        <dbReference type="ARBA" id="ARBA00022692"/>
    </source>
</evidence>
<comment type="subcellular location">
    <subcellularLocation>
        <location evidence="1">Cell outer membrane</location>
    </subcellularLocation>
</comment>
<dbReference type="EMBL" id="DWYR01000023">
    <property type="protein sequence ID" value="HJA99362.1"/>
    <property type="molecule type" value="Genomic_DNA"/>
</dbReference>
<gene>
    <name evidence="8" type="ORF">H9779_07195</name>
</gene>
<evidence type="ECO:0000256" key="2">
    <source>
        <dbReference type="ARBA" id="ARBA00007613"/>
    </source>
</evidence>
<dbReference type="GO" id="GO:0015562">
    <property type="term" value="F:efflux transmembrane transporter activity"/>
    <property type="evidence" value="ECO:0007669"/>
    <property type="project" value="InterPro"/>
</dbReference>
<comment type="caution">
    <text evidence="8">The sequence shown here is derived from an EMBL/GenBank/DDBJ whole genome shotgun (WGS) entry which is preliminary data.</text>
</comment>
<evidence type="ECO:0000256" key="7">
    <source>
        <dbReference type="ARBA" id="ARBA00023237"/>
    </source>
</evidence>
<dbReference type="GO" id="GO:0015288">
    <property type="term" value="F:porin activity"/>
    <property type="evidence" value="ECO:0007669"/>
    <property type="project" value="TreeGrafter"/>
</dbReference>
<dbReference type="SUPFAM" id="SSF56954">
    <property type="entry name" value="Outer membrane efflux proteins (OEP)"/>
    <property type="match status" value="1"/>
</dbReference>
<evidence type="ECO:0000313" key="9">
    <source>
        <dbReference type="Proteomes" id="UP000824259"/>
    </source>
</evidence>
<keyword evidence="7" id="KW-0998">Cell outer membrane</keyword>
<keyword evidence="3" id="KW-0813">Transport</keyword>